<feature type="transmembrane region" description="Helical" evidence="1">
    <location>
        <begin position="422"/>
        <end position="442"/>
    </location>
</feature>
<evidence type="ECO:0000256" key="1">
    <source>
        <dbReference type="SAM" id="Phobius"/>
    </source>
</evidence>
<dbReference type="InterPro" id="IPR031599">
    <property type="entry name" value="ABC_tran_2"/>
</dbReference>
<feature type="transmembrane region" description="Helical" evidence="1">
    <location>
        <begin position="31"/>
        <end position="48"/>
    </location>
</feature>
<sequence>MIHQLLIPHIYSIKHRLSSEVHWRSHTTRDIILACFAVFIMVAIYVGSRWMLEKVSEFAEFGYLPPGHILSLILMILFFMLLASCVAIAFGTLFMGQDLDLILSSPVNSVDFFFGKFFSVLLGSSWMPVVFISPLILAFGQFYSVPVTFYLWSLGAIIPYFVIPSAIALSLATFFVLVIPSNRNREAMLIVIFSFLYGIYILVDFIGNIQSSGGGTSEIIRIISILSAHSIQWLPSNWAAIFLSAWLDSEPQQIQWEYFAILNLVAVSLVSFSYLIVTLLHFRGFARSQDNKLASQFHTQYIRWFLRNVLPFIPEQIRAMIEKEIKTVSRDISQVVQLIMLMAICVVYIYNLKIFAAFESVPVQDKVWWQNFLYGSNIAIGAFITTAISTRFIFPSISLEGKGYWILQNAPMGLGDILKAKFICWLPPVVVISCVLFGAGAFAVKASVVALILNMGAAVFISLGIVGMALGMGAIFANFAWEHSSQLSAGLGNFLFMLSSTVLIFLNTGLVALTLSYWRAAFLEGKLESLVLVISSILLMSLMNALTAKFAMNLGTKALARLMD</sequence>
<organism evidence="2 3">
    <name type="scientific">SAR324 cluster bacterium</name>
    <dbReference type="NCBI Taxonomy" id="2024889"/>
    <lineage>
        <taxon>Bacteria</taxon>
        <taxon>Deltaproteobacteria</taxon>
        <taxon>SAR324 cluster</taxon>
    </lineage>
</organism>
<name>A0A7X9FUD9_9DELT</name>
<keyword evidence="1" id="KW-0472">Membrane</keyword>
<feature type="transmembrane region" description="Helical" evidence="1">
    <location>
        <begin position="372"/>
        <end position="394"/>
    </location>
</feature>
<feature type="transmembrane region" description="Helical" evidence="1">
    <location>
        <begin position="187"/>
        <end position="207"/>
    </location>
</feature>
<feature type="transmembrane region" description="Helical" evidence="1">
    <location>
        <begin position="113"/>
        <end position="137"/>
    </location>
</feature>
<dbReference type="AlphaFoldDB" id="A0A7X9FUD9"/>
<feature type="transmembrane region" description="Helical" evidence="1">
    <location>
        <begin position="69"/>
        <end position="93"/>
    </location>
</feature>
<feature type="transmembrane region" description="Helical" evidence="1">
    <location>
        <begin position="258"/>
        <end position="282"/>
    </location>
</feature>
<gene>
    <name evidence="2" type="ORF">GYA55_15015</name>
</gene>
<evidence type="ECO:0000313" key="2">
    <source>
        <dbReference type="EMBL" id="NMC64474.1"/>
    </source>
</evidence>
<dbReference type="Pfam" id="PF16949">
    <property type="entry name" value="ABC_tran_2"/>
    <property type="match status" value="1"/>
</dbReference>
<feature type="transmembrane region" description="Helical" evidence="1">
    <location>
        <begin position="335"/>
        <end position="352"/>
    </location>
</feature>
<feature type="transmembrane region" description="Helical" evidence="1">
    <location>
        <begin position="149"/>
        <end position="175"/>
    </location>
</feature>
<protein>
    <submittedName>
        <fullName evidence="2">Uncharacterized protein</fullName>
    </submittedName>
</protein>
<feature type="transmembrane region" description="Helical" evidence="1">
    <location>
        <begin position="493"/>
        <end position="518"/>
    </location>
</feature>
<feature type="transmembrane region" description="Helical" evidence="1">
    <location>
        <begin position="530"/>
        <end position="552"/>
    </location>
</feature>
<accession>A0A7X9FUD9</accession>
<proteinExistence type="predicted"/>
<comment type="caution">
    <text evidence="2">The sequence shown here is derived from an EMBL/GenBank/DDBJ whole genome shotgun (WGS) entry which is preliminary data.</text>
</comment>
<evidence type="ECO:0000313" key="3">
    <source>
        <dbReference type="Proteomes" id="UP000524246"/>
    </source>
</evidence>
<keyword evidence="1" id="KW-1133">Transmembrane helix</keyword>
<keyword evidence="1" id="KW-0812">Transmembrane</keyword>
<dbReference type="Proteomes" id="UP000524246">
    <property type="component" value="Unassembled WGS sequence"/>
</dbReference>
<dbReference type="EMBL" id="JAAZON010000683">
    <property type="protein sequence ID" value="NMC64474.1"/>
    <property type="molecule type" value="Genomic_DNA"/>
</dbReference>
<feature type="transmembrane region" description="Helical" evidence="1">
    <location>
        <begin position="448"/>
        <end position="481"/>
    </location>
</feature>
<reference evidence="2 3" key="1">
    <citation type="journal article" date="2020" name="Biotechnol. Biofuels">
        <title>New insights from the biogas microbiome by comprehensive genome-resolved metagenomics of nearly 1600 species originating from multiple anaerobic digesters.</title>
        <authorList>
            <person name="Campanaro S."/>
            <person name="Treu L."/>
            <person name="Rodriguez-R L.M."/>
            <person name="Kovalovszki A."/>
            <person name="Ziels R.M."/>
            <person name="Maus I."/>
            <person name="Zhu X."/>
            <person name="Kougias P.G."/>
            <person name="Basile A."/>
            <person name="Luo G."/>
            <person name="Schluter A."/>
            <person name="Konstantinidis K.T."/>
            <person name="Angelidaki I."/>
        </authorList>
    </citation>
    <scope>NUCLEOTIDE SEQUENCE [LARGE SCALE GENOMIC DNA]</scope>
    <source>
        <strain evidence="2">AS27yjCOA_65</strain>
    </source>
</reference>